<name>F8Y422_CAEEL</name>
<dbReference type="EMBL" id="BX284602">
    <property type="protein sequence ID" value="CCD73632.1"/>
    <property type="molecule type" value="Genomic_DNA"/>
</dbReference>
<evidence type="ECO:0000313" key="1">
    <source>
        <dbReference type="EMBL" id="CCD73632.1"/>
    </source>
</evidence>
<accession>F8Y422</accession>
<evidence type="ECO:0000313" key="2">
    <source>
        <dbReference type="Proteomes" id="UP000001940"/>
    </source>
</evidence>
<gene>
    <name evidence="1" type="ORF">CELE_W04H10.5</name>
    <name evidence="1 3" type="ORF">W04H10.5</name>
</gene>
<proteinExistence type="predicted"/>
<dbReference type="PaxDb" id="6239-W04H10.5"/>
<dbReference type="HOGENOM" id="CLU_2673350_0_0_1"/>
<dbReference type="GeneID" id="13183350"/>
<protein>
    <submittedName>
        <fullName evidence="1">DNA topoisomerase</fullName>
    </submittedName>
</protein>
<dbReference type="KEGG" id="cel:CELE_W04H10.5"/>
<dbReference type="RefSeq" id="NP_001254014.1">
    <property type="nucleotide sequence ID" value="NM_001267085.1"/>
</dbReference>
<dbReference type="WormBase" id="W04H10.5">
    <property type="protein sequence ID" value="CE46187"/>
    <property type="gene ID" value="WBGene00206416"/>
</dbReference>
<dbReference type="AGR" id="WB:WBGene00206416"/>
<dbReference type="InParanoid" id="F8Y422"/>
<organism evidence="1 2">
    <name type="scientific">Caenorhabditis elegans</name>
    <dbReference type="NCBI Taxonomy" id="6239"/>
    <lineage>
        <taxon>Eukaryota</taxon>
        <taxon>Metazoa</taxon>
        <taxon>Ecdysozoa</taxon>
        <taxon>Nematoda</taxon>
        <taxon>Chromadorea</taxon>
        <taxon>Rhabditida</taxon>
        <taxon>Rhabditina</taxon>
        <taxon>Rhabditomorpha</taxon>
        <taxon>Rhabditoidea</taxon>
        <taxon>Rhabditidae</taxon>
        <taxon>Peloderinae</taxon>
        <taxon>Caenorhabditis</taxon>
    </lineage>
</organism>
<evidence type="ECO:0000313" key="3">
    <source>
        <dbReference type="WormBase" id="W04H10.5"/>
    </source>
</evidence>
<dbReference type="CTD" id="13183350"/>
<dbReference type="AlphaFoldDB" id="F8Y422"/>
<dbReference type="Bgee" id="WBGene00206416">
    <property type="expression patterns" value="Expressed in pharyngeal muscle cell (C elegans) and 3 other cell types or tissues"/>
</dbReference>
<sequence>MDFNTFIEKGGMFEPEETEKAASNLGMKPTQYVKYVFSMAFSILDEWRGDKPKHIPIKELPKRRQLRKTKRRVHS</sequence>
<dbReference type="Proteomes" id="UP000001940">
    <property type="component" value="Chromosome II"/>
</dbReference>
<keyword evidence="2" id="KW-1185">Reference proteome</keyword>
<reference evidence="1 2" key="1">
    <citation type="journal article" date="1998" name="Science">
        <title>Genome sequence of the nematode C. elegans: a platform for investigating biology.</title>
        <authorList>
            <consortium name="The C. elegans sequencing consortium"/>
            <person name="Sulson J.E."/>
            <person name="Waterston R."/>
        </authorList>
    </citation>
    <scope>NUCLEOTIDE SEQUENCE [LARGE SCALE GENOMIC DNA]</scope>
    <source>
        <strain evidence="1 2">Bristol N2</strain>
    </source>
</reference>